<sequence>MAKAPKRRQRARGSVEELPSGALRVVVYAGIDPVTKRRHYLRETIAANTPKAAEEAERAIRRLQSQVDERRQPRTNASVSQLIERHLELAELDETTRRTYRGYVRNHIEPLIGHVKVGAVDADVLDSYYAELRRCRHHCDRRPFTEHRTKTQHECDQRCRPHECRPLGASTVRQIHFILSGAFRQAVRWKWVSVNPMPTGKPPSAPKPNPRPPTADEAARILGEAFSDPAWGTFVWLAMVTGARRGELCGLRWSKVDLDQGTIVIDTSVAQNSSKKWLKDTKTHQHRRLTLDAESVTLLRKHREICDENATKLKTKLGPNAFVFSLAPDNSEHLVPDSVSQRYSKLATRLGIDTHLHNLRHYSATELIAAGVDIRTVAGRLGHGGGGTTTLRVYTAFVSEADQRAATALFNRLPSRPERLSERERIMRDPRAPYEAIAAKLGAAIESGLLPEHTSLPPAKKLAEQHGVSEGTVRRALDLLRAWELLDDSRQIKPMH</sequence>
<dbReference type="OrthoDB" id="4326943at2"/>
<dbReference type="PROSITE" id="PS50949">
    <property type="entry name" value="HTH_GNTR"/>
    <property type="match status" value="1"/>
</dbReference>
<dbReference type="PANTHER" id="PTHR30349">
    <property type="entry name" value="PHAGE INTEGRASE-RELATED"/>
    <property type="match status" value="1"/>
</dbReference>
<dbReference type="InterPro" id="IPR036390">
    <property type="entry name" value="WH_DNA-bd_sf"/>
</dbReference>
<keyword evidence="2 5" id="KW-0238">DNA-binding</keyword>
<dbReference type="PROSITE" id="PS51900">
    <property type="entry name" value="CB"/>
    <property type="match status" value="1"/>
</dbReference>
<name>A0A4R0KX63_9ACTN</name>
<dbReference type="InterPro" id="IPR010998">
    <property type="entry name" value="Integrase_recombinase_N"/>
</dbReference>
<evidence type="ECO:0000313" key="9">
    <source>
        <dbReference type="EMBL" id="TCC64747.1"/>
    </source>
</evidence>
<reference evidence="9 10" key="1">
    <citation type="submission" date="2019-02" db="EMBL/GenBank/DDBJ databases">
        <title>Kribbella capetownensis sp. nov. and Kribbella speibonae sp. nov., isolated from soil.</title>
        <authorList>
            <person name="Curtis S.M."/>
            <person name="Norton I."/>
            <person name="Everest G.J."/>
            <person name="Meyers P.R."/>
        </authorList>
    </citation>
    <scope>NUCLEOTIDE SEQUENCE [LARGE SCALE GENOMIC DNA]</scope>
    <source>
        <strain evidence="9 10">NRRL B-24813</strain>
    </source>
</reference>
<dbReference type="SUPFAM" id="SSF46785">
    <property type="entry name" value="Winged helix' DNA-binding domain"/>
    <property type="match status" value="1"/>
</dbReference>
<dbReference type="GO" id="GO:0006310">
    <property type="term" value="P:DNA recombination"/>
    <property type="evidence" value="ECO:0007669"/>
    <property type="project" value="UniProtKB-KW"/>
</dbReference>
<proteinExistence type="predicted"/>
<dbReference type="InterPro" id="IPR013762">
    <property type="entry name" value="Integrase-like_cat_sf"/>
</dbReference>
<evidence type="ECO:0000256" key="4">
    <source>
        <dbReference type="ARBA" id="ARBA00023172"/>
    </source>
</evidence>
<evidence type="ECO:0000256" key="2">
    <source>
        <dbReference type="ARBA" id="ARBA00023125"/>
    </source>
</evidence>
<evidence type="ECO:0000259" key="8">
    <source>
        <dbReference type="PROSITE" id="PS51900"/>
    </source>
</evidence>
<feature type="domain" description="Core-binding (CB)" evidence="8">
    <location>
        <begin position="77"/>
        <end position="187"/>
    </location>
</feature>
<dbReference type="Proteomes" id="UP000291144">
    <property type="component" value="Unassembled WGS sequence"/>
</dbReference>
<dbReference type="SMART" id="SM00345">
    <property type="entry name" value="HTH_GNTR"/>
    <property type="match status" value="1"/>
</dbReference>
<evidence type="ECO:0000256" key="5">
    <source>
        <dbReference type="PROSITE-ProRule" id="PRU01248"/>
    </source>
</evidence>
<dbReference type="Gene3D" id="1.10.443.10">
    <property type="entry name" value="Intergrase catalytic core"/>
    <property type="match status" value="1"/>
</dbReference>
<dbReference type="Gene3D" id="1.10.10.10">
    <property type="entry name" value="Winged helix-like DNA-binding domain superfamily/Winged helix DNA-binding domain"/>
    <property type="match status" value="1"/>
</dbReference>
<dbReference type="AlphaFoldDB" id="A0A4R0KX63"/>
<dbReference type="CDD" id="cd01189">
    <property type="entry name" value="INT_ICEBs1_C_like"/>
    <property type="match status" value="1"/>
</dbReference>
<comment type="caution">
    <text evidence="9">The sequence shown here is derived from an EMBL/GenBank/DDBJ whole genome shotgun (WGS) entry which is preliminary data.</text>
</comment>
<dbReference type="InterPro" id="IPR002104">
    <property type="entry name" value="Integrase_catalytic"/>
</dbReference>
<evidence type="ECO:0000259" key="7">
    <source>
        <dbReference type="PROSITE" id="PS51898"/>
    </source>
</evidence>
<evidence type="ECO:0000256" key="1">
    <source>
        <dbReference type="ARBA" id="ARBA00023015"/>
    </source>
</evidence>
<accession>A0A4R0KX63</accession>
<keyword evidence="1" id="KW-0805">Transcription regulation</keyword>
<organism evidence="9 10">
    <name type="scientific">Kribbella pittospori</name>
    <dbReference type="NCBI Taxonomy" id="722689"/>
    <lineage>
        <taxon>Bacteria</taxon>
        <taxon>Bacillati</taxon>
        <taxon>Actinomycetota</taxon>
        <taxon>Actinomycetes</taxon>
        <taxon>Propionibacteriales</taxon>
        <taxon>Kribbellaceae</taxon>
        <taxon>Kribbella</taxon>
    </lineage>
</organism>
<dbReference type="InterPro" id="IPR011010">
    <property type="entry name" value="DNA_brk_join_enz"/>
</dbReference>
<dbReference type="GO" id="GO:0015074">
    <property type="term" value="P:DNA integration"/>
    <property type="evidence" value="ECO:0007669"/>
    <property type="project" value="InterPro"/>
</dbReference>
<feature type="domain" description="Tyr recombinase" evidence="7">
    <location>
        <begin position="208"/>
        <end position="408"/>
    </location>
</feature>
<dbReference type="InterPro" id="IPR000524">
    <property type="entry name" value="Tscrpt_reg_HTH_GntR"/>
</dbReference>
<keyword evidence="3" id="KW-0804">Transcription</keyword>
<dbReference type="GO" id="GO:0003677">
    <property type="term" value="F:DNA binding"/>
    <property type="evidence" value="ECO:0007669"/>
    <property type="project" value="UniProtKB-UniRule"/>
</dbReference>
<evidence type="ECO:0000256" key="3">
    <source>
        <dbReference type="ARBA" id="ARBA00023163"/>
    </source>
</evidence>
<dbReference type="EMBL" id="SJKB01000002">
    <property type="protein sequence ID" value="TCC64747.1"/>
    <property type="molecule type" value="Genomic_DNA"/>
</dbReference>
<dbReference type="PROSITE" id="PS51898">
    <property type="entry name" value="TYR_RECOMBINASE"/>
    <property type="match status" value="1"/>
</dbReference>
<dbReference type="Pfam" id="PF00589">
    <property type="entry name" value="Phage_integrase"/>
    <property type="match status" value="1"/>
</dbReference>
<evidence type="ECO:0000313" key="10">
    <source>
        <dbReference type="Proteomes" id="UP000291144"/>
    </source>
</evidence>
<dbReference type="InterPro" id="IPR050090">
    <property type="entry name" value="Tyrosine_recombinase_XerCD"/>
</dbReference>
<dbReference type="SUPFAM" id="SSF56349">
    <property type="entry name" value="DNA breaking-rejoining enzymes"/>
    <property type="match status" value="1"/>
</dbReference>
<dbReference type="GO" id="GO:0003700">
    <property type="term" value="F:DNA-binding transcription factor activity"/>
    <property type="evidence" value="ECO:0007669"/>
    <property type="project" value="InterPro"/>
</dbReference>
<keyword evidence="4" id="KW-0233">DNA recombination</keyword>
<dbReference type="Pfam" id="PF00392">
    <property type="entry name" value="GntR"/>
    <property type="match status" value="1"/>
</dbReference>
<dbReference type="Gene3D" id="1.10.150.130">
    <property type="match status" value="1"/>
</dbReference>
<gene>
    <name evidence="9" type="ORF">E0H73_10335</name>
</gene>
<evidence type="ECO:0000259" key="6">
    <source>
        <dbReference type="PROSITE" id="PS50949"/>
    </source>
</evidence>
<keyword evidence="10" id="KW-1185">Reference proteome</keyword>
<feature type="domain" description="HTH gntR-type" evidence="6">
    <location>
        <begin position="431"/>
        <end position="496"/>
    </location>
</feature>
<protein>
    <submittedName>
        <fullName evidence="9">GntR family transcriptional regulator</fullName>
    </submittedName>
</protein>
<dbReference type="InterPro" id="IPR044068">
    <property type="entry name" value="CB"/>
</dbReference>
<dbReference type="InterPro" id="IPR036388">
    <property type="entry name" value="WH-like_DNA-bd_sf"/>
</dbReference>